<organism evidence="1">
    <name type="scientific">marine sediment metagenome</name>
    <dbReference type="NCBI Taxonomy" id="412755"/>
    <lineage>
        <taxon>unclassified sequences</taxon>
        <taxon>metagenomes</taxon>
        <taxon>ecological metagenomes</taxon>
    </lineage>
</organism>
<feature type="non-terminal residue" evidence="1">
    <location>
        <position position="91"/>
    </location>
</feature>
<dbReference type="EMBL" id="LAZR01069494">
    <property type="protein sequence ID" value="KKK47604.1"/>
    <property type="molecule type" value="Genomic_DNA"/>
</dbReference>
<accession>A0A0F8Y040</accession>
<name>A0A0F8Y040_9ZZZZ</name>
<proteinExistence type="predicted"/>
<reference evidence="1" key="1">
    <citation type="journal article" date="2015" name="Nature">
        <title>Complex archaea that bridge the gap between prokaryotes and eukaryotes.</title>
        <authorList>
            <person name="Spang A."/>
            <person name="Saw J.H."/>
            <person name="Jorgensen S.L."/>
            <person name="Zaremba-Niedzwiedzka K."/>
            <person name="Martijn J."/>
            <person name="Lind A.E."/>
            <person name="van Eijk R."/>
            <person name="Schleper C."/>
            <person name="Guy L."/>
            <person name="Ettema T.J."/>
        </authorList>
    </citation>
    <scope>NUCLEOTIDE SEQUENCE</scope>
</reference>
<sequence length="91" mass="9638">MPGNPVVFTVYSDLAVATSTIDESTDISPVSLAETQVSVTLSEYGNAVKTTEKLRVTAFLNVEVDKAIIVGQNMGQSADLIARNTFEAGDN</sequence>
<comment type="caution">
    <text evidence="1">The sequence shown here is derived from an EMBL/GenBank/DDBJ whole genome shotgun (WGS) entry which is preliminary data.</text>
</comment>
<evidence type="ECO:0000313" key="1">
    <source>
        <dbReference type="EMBL" id="KKK47604.1"/>
    </source>
</evidence>
<gene>
    <name evidence="1" type="ORF">LCGC14_3153500</name>
</gene>
<dbReference type="AlphaFoldDB" id="A0A0F8Y040"/>
<protein>
    <submittedName>
        <fullName evidence="1">Uncharacterized protein</fullName>
    </submittedName>
</protein>